<comment type="subcellular location">
    <subcellularLocation>
        <location evidence="1">Cytoplasm</location>
    </subcellularLocation>
</comment>
<dbReference type="Gene3D" id="3.40.50.12370">
    <property type="match status" value="1"/>
</dbReference>
<evidence type="ECO:0000313" key="6">
    <source>
        <dbReference type="EMBL" id="ABO25082.1"/>
    </source>
</evidence>
<dbReference type="SUPFAM" id="SSF52402">
    <property type="entry name" value="Adenine nucleotide alpha hydrolases-like"/>
    <property type="match status" value="2"/>
</dbReference>
<evidence type="ECO:0000256" key="3">
    <source>
        <dbReference type="ARBA" id="ARBA00022490"/>
    </source>
</evidence>
<organism evidence="6 7">
    <name type="scientific">Shewanella loihica (strain ATCC BAA-1088 / PV-4)</name>
    <dbReference type="NCBI Taxonomy" id="323850"/>
    <lineage>
        <taxon>Bacteria</taxon>
        <taxon>Pseudomonadati</taxon>
        <taxon>Pseudomonadota</taxon>
        <taxon>Gammaproteobacteria</taxon>
        <taxon>Alteromonadales</taxon>
        <taxon>Shewanellaceae</taxon>
        <taxon>Shewanella</taxon>
    </lineage>
</organism>
<accession>A3QHY4</accession>
<keyword evidence="7" id="KW-1185">Reference proteome</keyword>
<dbReference type="Pfam" id="PF00582">
    <property type="entry name" value="Usp"/>
    <property type="match status" value="1"/>
</dbReference>
<evidence type="ECO:0000256" key="4">
    <source>
        <dbReference type="ARBA" id="ARBA00037131"/>
    </source>
</evidence>
<protein>
    <recommendedName>
        <fullName evidence="5">UspA domain-containing protein</fullName>
    </recommendedName>
</protein>
<dbReference type="PANTHER" id="PTHR47892">
    <property type="entry name" value="UNIVERSAL STRESS PROTEIN E"/>
    <property type="match status" value="1"/>
</dbReference>
<dbReference type="EMBL" id="CP000606">
    <property type="protein sequence ID" value="ABO25082.1"/>
    <property type="molecule type" value="Genomic_DNA"/>
</dbReference>
<dbReference type="KEGG" id="slo:Shew_3216"/>
<dbReference type="PANTHER" id="PTHR47892:SF1">
    <property type="entry name" value="UNIVERSAL STRESS PROTEIN E"/>
    <property type="match status" value="1"/>
</dbReference>
<evidence type="ECO:0000313" key="7">
    <source>
        <dbReference type="Proteomes" id="UP000001558"/>
    </source>
</evidence>
<dbReference type="SMR" id="A3QHY4"/>
<comment type="similarity">
    <text evidence="2">Belongs to the universal stress protein A family.</text>
</comment>
<evidence type="ECO:0000259" key="5">
    <source>
        <dbReference type="Pfam" id="PF00582"/>
    </source>
</evidence>
<comment type="function">
    <text evidence="4">Required for resistance to DNA-damaging agents.</text>
</comment>
<proteinExistence type="inferred from homology"/>
<dbReference type="Proteomes" id="UP000001558">
    <property type="component" value="Chromosome"/>
</dbReference>
<name>A3QHY4_SHELP</name>
<gene>
    <name evidence="6" type="ordered locus">Shew_3216</name>
</gene>
<evidence type="ECO:0000256" key="2">
    <source>
        <dbReference type="ARBA" id="ARBA00008791"/>
    </source>
</evidence>
<reference evidence="6 7" key="1">
    <citation type="submission" date="2007-03" db="EMBL/GenBank/DDBJ databases">
        <title>Complete sequence of Shewanella loihica PV-4.</title>
        <authorList>
            <consortium name="US DOE Joint Genome Institute"/>
            <person name="Copeland A."/>
            <person name="Lucas S."/>
            <person name="Lapidus A."/>
            <person name="Barry K."/>
            <person name="Detter J.C."/>
            <person name="Glavina del Rio T."/>
            <person name="Hammon N."/>
            <person name="Israni S."/>
            <person name="Dalin E."/>
            <person name="Tice H."/>
            <person name="Pitluck S."/>
            <person name="Chain P."/>
            <person name="Malfatti S."/>
            <person name="Shin M."/>
            <person name="Vergez L."/>
            <person name="Schmutz J."/>
            <person name="Larimer F."/>
            <person name="Land M."/>
            <person name="Hauser L."/>
            <person name="Kyrpides N."/>
            <person name="Mikhailova N."/>
            <person name="Romine M.F."/>
            <person name="Serres G."/>
            <person name="Fredrickson J."/>
            <person name="Tiedje J."/>
            <person name="Richardson P."/>
        </authorList>
    </citation>
    <scope>NUCLEOTIDE SEQUENCE [LARGE SCALE GENOMIC DNA]</scope>
    <source>
        <strain evidence="7">ATCC BAA-1088 / PV-4</strain>
    </source>
</reference>
<keyword evidence="3" id="KW-0963">Cytoplasm</keyword>
<dbReference type="GO" id="GO:0005737">
    <property type="term" value="C:cytoplasm"/>
    <property type="evidence" value="ECO:0007669"/>
    <property type="project" value="UniProtKB-SubCell"/>
</dbReference>
<feature type="domain" description="UspA" evidence="5">
    <location>
        <begin position="174"/>
        <end position="291"/>
    </location>
</feature>
<dbReference type="AlphaFoldDB" id="A3QHY4"/>
<dbReference type="InterPro" id="IPR006016">
    <property type="entry name" value="UspA"/>
</dbReference>
<evidence type="ECO:0000256" key="1">
    <source>
        <dbReference type="ARBA" id="ARBA00004496"/>
    </source>
</evidence>
<dbReference type="HOGENOM" id="CLU_049301_1_3_6"/>
<dbReference type="eggNOG" id="COG0589">
    <property type="taxonomic scope" value="Bacteria"/>
</dbReference>
<sequence length="299" mass="34080">METCRQEVTMDKVFIISQKAEQQADAIETGIALARVLEKEAEVFAYSYESFAGKEYYNPRLGAAAKVALMNQRSEEIAAKLKALKAEDVAVHSVWTKDLFEHACHHSIRHGFDLMVKAVHHKTHYLPMDWQLIRHVRIPLMMLCDNPLQRARSVLMAVDLGSDNPIKQKLNQCVIQQGRQLAEAMDCQLHLAYIIRVPKILRDMDLIDTRTLVKDAYHRYQPQLDEIDLHQEHVHFLAGDPDLCLYELSCRLKAAYLVMGARQRKGLMGMVIGNTAEAMLTRIRSNVLIIPADDQLLPA</sequence>
<dbReference type="STRING" id="323850.Shew_3216"/>